<dbReference type="Pfam" id="PF04055">
    <property type="entry name" value="Radical_SAM"/>
    <property type="match status" value="1"/>
</dbReference>
<dbReference type="Pfam" id="PF16199">
    <property type="entry name" value="Radical_SAM_C"/>
    <property type="match status" value="1"/>
</dbReference>
<evidence type="ECO:0000256" key="6">
    <source>
        <dbReference type="ARBA" id="ARBA00023014"/>
    </source>
</evidence>
<dbReference type="SFLD" id="SFLDS00029">
    <property type="entry name" value="Radical_SAM"/>
    <property type="match status" value="1"/>
</dbReference>
<accession>A0A0P0FQN3</accession>
<protein>
    <submittedName>
        <fullName evidence="9">TIGR01212 family radical SAM protein</fullName>
    </submittedName>
</protein>
<dbReference type="Proteomes" id="UP000440614">
    <property type="component" value="Unassembled WGS sequence"/>
</dbReference>
<dbReference type="InterPro" id="IPR023404">
    <property type="entry name" value="rSAM_horseshoe"/>
</dbReference>
<name>A0A0P0FQN3_BACT4</name>
<dbReference type="KEGG" id="btho:Btheta7330_04098"/>
<keyword evidence="4" id="KW-0479">Metal-binding</keyword>
<dbReference type="SFLD" id="SFLDG01086">
    <property type="entry name" value="elongater_protein-like"/>
    <property type="match status" value="1"/>
</dbReference>
<reference evidence="9 10" key="1">
    <citation type="submission" date="2018-08" db="EMBL/GenBank/DDBJ databases">
        <title>A genome reference for cultivated species of the human gut microbiota.</title>
        <authorList>
            <person name="Zou Y."/>
            <person name="Xue W."/>
            <person name="Luo G."/>
        </authorList>
    </citation>
    <scope>NUCLEOTIDE SEQUENCE [LARGE SCALE GENOMIC DNA]</scope>
    <source>
        <strain evidence="9 10">AM30-26</strain>
    </source>
</reference>
<dbReference type="InterPro" id="IPR039661">
    <property type="entry name" value="ELP3"/>
</dbReference>
<dbReference type="EMBL" id="WCSY01000005">
    <property type="protein sequence ID" value="KAB4314532.1"/>
    <property type="molecule type" value="Genomic_DNA"/>
</dbReference>
<dbReference type="InterPro" id="IPR006638">
    <property type="entry name" value="Elp3/MiaA/NifB-like_rSAM"/>
</dbReference>
<evidence type="ECO:0000313" key="9">
    <source>
        <dbReference type="EMBL" id="RHD85889.1"/>
    </source>
</evidence>
<dbReference type="GO" id="GO:0051539">
    <property type="term" value="F:4 iron, 4 sulfur cluster binding"/>
    <property type="evidence" value="ECO:0007669"/>
    <property type="project" value="UniProtKB-KW"/>
</dbReference>
<evidence type="ECO:0000256" key="1">
    <source>
        <dbReference type="ARBA" id="ARBA00001966"/>
    </source>
</evidence>
<dbReference type="InterPro" id="IPR032432">
    <property type="entry name" value="Radical_SAM_C"/>
</dbReference>
<keyword evidence="3" id="KW-0949">S-adenosyl-L-methionine</keyword>
<keyword evidence="6" id="KW-0411">Iron-sulfur</keyword>
<reference evidence="8 11" key="2">
    <citation type="journal article" date="2019" name="Nat. Med.">
        <title>A library of human gut bacterial isolates paired with longitudinal multiomics data enables mechanistic microbiome research.</title>
        <authorList>
            <person name="Poyet M."/>
            <person name="Groussin M."/>
            <person name="Gibbons S.M."/>
            <person name="Avila-Pacheco J."/>
            <person name="Jiang X."/>
            <person name="Kearney S.M."/>
            <person name="Perrotta A.R."/>
            <person name="Berdy B."/>
            <person name="Zhao S."/>
            <person name="Lieberman T.D."/>
            <person name="Swanson P.K."/>
            <person name="Smith M."/>
            <person name="Roesemann S."/>
            <person name="Alexander J.E."/>
            <person name="Rich S.A."/>
            <person name="Livny J."/>
            <person name="Vlamakis H."/>
            <person name="Clish C."/>
            <person name="Bullock K."/>
            <person name="Deik A."/>
            <person name="Scott J."/>
            <person name="Pierce K.A."/>
            <person name="Xavier R.J."/>
            <person name="Alm E.J."/>
        </authorList>
    </citation>
    <scope>NUCLEOTIDE SEQUENCE [LARGE SCALE GENOMIC DNA]</scope>
    <source>
        <strain evidence="8 11">BIOML-A188</strain>
    </source>
</reference>
<dbReference type="SFLD" id="SFLDG01091">
    <property type="entry name" value="uncharacterized_CHP01210-like"/>
    <property type="match status" value="1"/>
</dbReference>
<evidence type="ECO:0000313" key="11">
    <source>
        <dbReference type="Proteomes" id="UP000440614"/>
    </source>
</evidence>
<dbReference type="PANTHER" id="PTHR11135">
    <property type="entry name" value="HISTONE ACETYLTRANSFERASE-RELATED"/>
    <property type="match status" value="1"/>
</dbReference>
<dbReference type="SMART" id="SM00729">
    <property type="entry name" value="Elp3"/>
    <property type="match status" value="1"/>
</dbReference>
<dbReference type="PROSITE" id="PS51918">
    <property type="entry name" value="RADICAL_SAM"/>
    <property type="match status" value="1"/>
</dbReference>
<evidence type="ECO:0000256" key="3">
    <source>
        <dbReference type="ARBA" id="ARBA00022691"/>
    </source>
</evidence>
<keyword evidence="2" id="KW-0004">4Fe-4S</keyword>
<comment type="cofactor">
    <cofactor evidence="1">
        <name>[4Fe-4S] cluster</name>
        <dbReference type="ChEBI" id="CHEBI:49883"/>
    </cofactor>
</comment>
<dbReference type="Proteomes" id="UP000284785">
    <property type="component" value="Unassembled WGS sequence"/>
</dbReference>
<proteinExistence type="predicted"/>
<comment type="caution">
    <text evidence="9">The sequence shown here is derived from an EMBL/GenBank/DDBJ whole genome shotgun (WGS) entry which is preliminary data.</text>
</comment>
<evidence type="ECO:0000256" key="2">
    <source>
        <dbReference type="ARBA" id="ARBA00022485"/>
    </source>
</evidence>
<evidence type="ECO:0000313" key="10">
    <source>
        <dbReference type="Proteomes" id="UP000284785"/>
    </source>
</evidence>
<dbReference type="AlphaFoldDB" id="A0A0P0FQN3"/>
<evidence type="ECO:0000259" key="7">
    <source>
        <dbReference type="PROSITE" id="PS51918"/>
    </source>
</evidence>
<dbReference type="NCBIfam" id="TIGR01212">
    <property type="entry name" value="TIGR01212 family radical SAM protein"/>
    <property type="match status" value="1"/>
</dbReference>
<sequence length="324" mass="37552">MSYQIQYNDFPTFLRKHFPYKVQKISLNAGFTCPNRDGTKGWGGCTYCNNQTFNPDYCRTEKSIATQLEEGKCFFAHKYPEMKYLAYFQAYTNTYAELEGLKRKYEEALQVDGVVGLVIGTRPDCMPEELLQYLEELNRHTFLMVEYGIESASDETLRRINRGHTYADTVEAVQRTAACGILTGGHVILGLPRETHDTMVEQAGILSALPLSTLKIHQLQLIRGTRMAHEYEENPEGFHLFTEVDEYIDLVIDYVEHLRPDLVLERFVSQSPKELLIAPDWGLKNYEFVTRLQKRMKERGAYQGKKYRDSEKRVIFAEDNFTTE</sequence>
<feature type="domain" description="Radical SAM core" evidence="7">
    <location>
        <begin position="17"/>
        <end position="261"/>
    </location>
</feature>
<dbReference type="GO" id="GO:0046872">
    <property type="term" value="F:metal ion binding"/>
    <property type="evidence" value="ECO:0007669"/>
    <property type="project" value="UniProtKB-KW"/>
</dbReference>
<keyword evidence="5" id="KW-0408">Iron</keyword>
<dbReference type="SUPFAM" id="SSF102114">
    <property type="entry name" value="Radical SAM enzymes"/>
    <property type="match status" value="1"/>
</dbReference>
<evidence type="ECO:0000256" key="5">
    <source>
        <dbReference type="ARBA" id="ARBA00023004"/>
    </source>
</evidence>
<dbReference type="Gene3D" id="3.80.30.20">
    <property type="entry name" value="tm_1862 like domain"/>
    <property type="match status" value="1"/>
</dbReference>
<dbReference type="RefSeq" id="WP_062695680.1">
    <property type="nucleotide sequence ID" value="NZ_CABJDH010000006.1"/>
</dbReference>
<dbReference type="GO" id="GO:0003824">
    <property type="term" value="F:catalytic activity"/>
    <property type="evidence" value="ECO:0007669"/>
    <property type="project" value="InterPro"/>
</dbReference>
<gene>
    <name evidence="9" type="ORF">DW780_17400</name>
    <name evidence="8" type="ORF">GAO51_06840</name>
</gene>
<evidence type="ECO:0000313" key="8">
    <source>
        <dbReference type="EMBL" id="KAB4314532.1"/>
    </source>
</evidence>
<organism evidence="9 10">
    <name type="scientific">Bacteroides thetaiotaomicron</name>
    <dbReference type="NCBI Taxonomy" id="818"/>
    <lineage>
        <taxon>Bacteria</taxon>
        <taxon>Pseudomonadati</taxon>
        <taxon>Bacteroidota</taxon>
        <taxon>Bacteroidia</taxon>
        <taxon>Bacteroidales</taxon>
        <taxon>Bacteroidaceae</taxon>
        <taxon>Bacteroides</taxon>
    </lineage>
</organism>
<dbReference type="InterPro" id="IPR005911">
    <property type="entry name" value="YhcC-like"/>
</dbReference>
<dbReference type="EMBL" id="QSJP01000016">
    <property type="protein sequence ID" value="RHD85889.1"/>
    <property type="molecule type" value="Genomic_DNA"/>
</dbReference>
<dbReference type="InterPro" id="IPR058240">
    <property type="entry name" value="rSAM_sf"/>
</dbReference>
<dbReference type="InterPro" id="IPR007197">
    <property type="entry name" value="rSAM"/>
</dbReference>
<evidence type="ECO:0000256" key="4">
    <source>
        <dbReference type="ARBA" id="ARBA00022723"/>
    </source>
</evidence>
<dbReference type="PANTHER" id="PTHR11135:SF1">
    <property type="entry name" value="PROTEIN YHCC"/>
    <property type="match status" value="1"/>
</dbReference>